<dbReference type="EMBL" id="LXQA010564656">
    <property type="protein sequence ID" value="MCI59493.1"/>
    <property type="molecule type" value="Genomic_DNA"/>
</dbReference>
<comment type="caution">
    <text evidence="1">The sequence shown here is derived from an EMBL/GenBank/DDBJ whole genome shotgun (WGS) entry which is preliminary data.</text>
</comment>
<evidence type="ECO:0000313" key="2">
    <source>
        <dbReference type="Proteomes" id="UP000265520"/>
    </source>
</evidence>
<sequence>SRVHVDSFAGTHFVVVVVDVEASPMVVVFEALSRPVAGLVKGFLPSPIGFVSSISFGSSNG</sequence>
<reference evidence="1 2" key="1">
    <citation type="journal article" date="2018" name="Front. Plant Sci.">
        <title>Red Clover (Trifolium pratense) and Zigzag Clover (T. medium) - A Picture of Genomic Similarities and Differences.</title>
        <authorList>
            <person name="Dluhosova J."/>
            <person name="Istvanek J."/>
            <person name="Nedelnik J."/>
            <person name="Repkova J."/>
        </authorList>
    </citation>
    <scope>NUCLEOTIDE SEQUENCE [LARGE SCALE GENOMIC DNA]</scope>
    <source>
        <strain evidence="2">cv. 10/8</strain>
        <tissue evidence="1">Leaf</tissue>
    </source>
</reference>
<proteinExistence type="predicted"/>
<dbReference type="AlphaFoldDB" id="A0A392TEA4"/>
<dbReference type="Proteomes" id="UP000265520">
    <property type="component" value="Unassembled WGS sequence"/>
</dbReference>
<evidence type="ECO:0000313" key="1">
    <source>
        <dbReference type="EMBL" id="MCI59493.1"/>
    </source>
</evidence>
<name>A0A392TEA4_9FABA</name>
<organism evidence="1 2">
    <name type="scientific">Trifolium medium</name>
    <dbReference type="NCBI Taxonomy" id="97028"/>
    <lineage>
        <taxon>Eukaryota</taxon>
        <taxon>Viridiplantae</taxon>
        <taxon>Streptophyta</taxon>
        <taxon>Embryophyta</taxon>
        <taxon>Tracheophyta</taxon>
        <taxon>Spermatophyta</taxon>
        <taxon>Magnoliopsida</taxon>
        <taxon>eudicotyledons</taxon>
        <taxon>Gunneridae</taxon>
        <taxon>Pentapetalae</taxon>
        <taxon>rosids</taxon>
        <taxon>fabids</taxon>
        <taxon>Fabales</taxon>
        <taxon>Fabaceae</taxon>
        <taxon>Papilionoideae</taxon>
        <taxon>50 kb inversion clade</taxon>
        <taxon>NPAAA clade</taxon>
        <taxon>Hologalegina</taxon>
        <taxon>IRL clade</taxon>
        <taxon>Trifolieae</taxon>
        <taxon>Trifolium</taxon>
    </lineage>
</organism>
<keyword evidence="2" id="KW-1185">Reference proteome</keyword>
<protein>
    <submittedName>
        <fullName evidence="1">Uncharacterized protein</fullName>
    </submittedName>
</protein>
<feature type="non-terminal residue" evidence="1">
    <location>
        <position position="1"/>
    </location>
</feature>
<accession>A0A392TEA4</accession>